<protein>
    <submittedName>
        <fullName evidence="2">Alpha/beta hydrolase family protein</fullName>
    </submittedName>
</protein>
<name>A0A9X2CDM8_9GAMM</name>
<feature type="signal peptide" evidence="1">
    <location>
        <begin position="1"/>
        <end position="28"/>
    </location>
</feature>
<dbReference type="PROSITE" id="PS51257">
    <property type="entry name" value="PROKAR_LIPOPROTEIN"/>
    <property type="match status" value="1"/>
</dbReference>
<proteinExistence type="predicted"/>
<dbReference type="AlphaFoldDB" id="A0A9X2CDM8"/>
<comment type="caution">
    <text evidence="2">The sequence shown here is derived from an EMBL/GenBank/DDBJ whole genome shotgun (WGS) entry which is preliminary data.</text>
</comment>
<keyword evidence="2" id="KW-0378">Hydrolase</keyword>
<dbReference type="GO" id="GO:0016787">
    <property type="term" value="F:hydrolase activity"/>
    <property type="evidence" value="ECO:0007669"/>
    <property type="project" value="UniProtKB-KW"/>
</dbReference>
<organism evidence="2 3">
    <name type="scientific">Shewanella pneumatophori</name>
    <dbReference type="NCBI Taxonomy" id="314092"/>
    <lineage>
        <taxon>Bacteria</taxon>
        <taxon>Pseudomonadati</taxon>
        <taxon>Pseudomonadota</taxon>
        <taxon>Gammaproteobacteria</taxon>
        <taxon>Alteromonadales</taxon>
        <taxon>Shewanellaceae</taxon>
        <taxon>Shewanella</taxon>
    </lineage>
</organism>
<evidence type="ECO:0000313" key="3">
    <source>
        <dbReference type="Proteomes" id="UP001139293"/>
    </source>
</evidence>
<evidence type="ECO:0000256" key="1">
    <source>
        <dbReference type="SAM" id="SignalP"/>
    </source>
</evidence>
<gene>
    <name evidence="2" type="ORF">L2740_12530</name>
</gene>
<keyword evidence="3" id="KW-1185">Reference proteome</keyword>
<dbReference type="RefSeq" id="WP_248950523.1">
    <property type="nucleotide sequence ID" value="NZ_JAKILB010000007.1"/>
</dbReference>
<reference evidence="2" key="1">
    <citation type="submission" date="2022-01" db="EMBL/GenBank/DDBJ databases">
        <title>Whole genome-based taxonomy of the Shewanellaceae.</title>
        <authorList>
            <person name="Martin-Rodriguez A.J."/>
        </authorList>
    </citation>
    <scope>NUCLEOTIDE SEQUENCE</scope>
    <source>
        <strain evidence="2">KCTC 23973</strain>
    </source>
</reference>
<keyword evidence="1" id="KW-0732">Signal</keyword>
<accession>A0A9X2CDM8</accession>
<sequence>MKFSAFLTLLVVFSCFAYSLLSSHHLFAAEQKMLSTADYRYLPASEVKQLQVDGKQVPALLRPWLGKKQHGLAIIVPDFSARADAAGVTNYLRLQLNHSGWATLALTPPSLETPPYFATRADDINQAGEQNNSQLADQETPDFSAQQLADIQQQQQTFLQSSMTQLDSLGKEFSGKRMLIAFGESANLVIELLDKQGLPAPDILVVINPYSDIDSINAQLATTLAKLSMPILDLQSKDGSAASIATQSQRLTLAPANAPTRYSQQVLALDLSLKVTWDNTLKLIEGFAQRINKAYPNG</sequence>
<evidence type="ECO:0000313" key="2">
    <source>
        <dbReference type="EMBL" id="MCL1139368.1"/>
    </source>
</evidence>
<feature type="chain" id="PRO_5040789253" evidence="1">
    <location>
        <begin position="29"/>
        <end position="298"/>
    </location>
</feature>
<dbReference type="Pfam" id="PF12048">
    <property type="entry name" value="DUF3530"/>
    <property type="match status" value="1"/>
</dbReference>
<dbReference type="EMBL" id="JAKILB010000007">
    <property type="protein sequence ID" value="MCL1139368.1"/>
    <property type="molecule type" value="Genomic_DNA"/>
</dbReference>
<dbReference type="Proteomes" id="UP001139293">
    <property type="component" value="Unassembled WGS sequence"/>
</dbReference>
<dbReference type="InterPro" id="IPR022529">
    <property type="entry name" value="DUF3530"/>
</dbReference>